<comment type="caution">
    <text evidence="2">The sequence shown here is derived from an EMBL/GenBank/DDBJ whole genome shotgun (WGS) entry which is preliminary data.</text>
</comment>
<gene>
    <name evidence="2" type="ORF">GCM10007036_30570</name>
</gene>
<evidence type="ECO:0000256" key="1">
    <source>
        <dbReference type="SAM" id="SignalP"/>
    </source>
</evidence>
<sequence>MKTFHALCAALSAAASLAATPAMSQRWHGPSLGRTYHGIGHQGGNVALRHAAFRPGVGYAGRGYRGHYPRYGYGAYYRRSYPYAVAGALVGGLTVGAFGSYGGTYYYGYPGYPYTIPDGAYYDMGYGEDCVWQRVQNRWGRFVSVPVCR</sequence>
<dbReference type="Proteomes" id="UP000603912">
    <property type="component" value="Unassembled WGS sequence"/>
</dbReference>
<keyword evidence="1" id="KW-0732">Signal</keyword>
<reference evidence="2" key="2">
    <citation type="submission" date="2020-09" db="EMBL/GenBank/DDBJ databases">
        <authorList>
            <person name="Sun Q."/>
            <person name="Zhou Y."/>
        </authorList>
    </citation>
    <scope>NUCLEOTIDE SEQUENCE</scope>
    <source>
        <strain evidence="2">CGMCC 1.12214</strain>
    </source>
</reference>
<reference evidence="2" key="1">
    <citation type="journal article" date="2014" name="Int. J. Syst. Evol. Microbiol.">
        <title>Complete genome sequence of Corynebacterium casei LMG S-19264T (=DSM 44701T), isolated from a smear-ripened cheese.</title>
        <authorList>
            <consortium name="US DOE Joint Genome Institute (JGI-PGF)"/>
            <person name="Walter F."/>
            <person name="Albersmeier A."/>
            <person name="Kalinowski J."/>
            <person name="Ruckert C."/>
        </authorList>
    </citation>
    <scope>NUCLEOTIDE SEQUENCE</scope>
    <source>
        <strain evidence="2">CGMCC 1.12214</strain>
    </source>
</reference>
<accession>A0A917I8X8</accession>
<feature type="chain" id="PRO_5037571198" evidence="1">
    <location>
        <begin position="25"/>
        <end position="149"/>
    </location>
</feature>
<feature type="signal peptide" evidence="1">
    <location>
        <begin position="1"/>
        <end position="24"/>
    </location>
</feature>
<keyword evidence="3" id="KW-1185">Reference proteome</keyword>
<dbReference type="EMBL" id="BMES01000002">
    <property type="protein sequence ID" value="GGH24278.1"/>
    <property type="molecule type" value="Genomic_DNA"/>
</dbReference>
<evidence type="ECO:0000313" key="3">
    <source>
        <dbReference type="Proteomes" id="UP000603912"/>
    </source>
</evidence>
<organism evidence="2 3">
    <name type="scientific">Alsobacter metallidurans</name>
    <dbReference type="NCBI Taxonomy" id="340221"/>
    <lineage>
        <taxon>Bacteria</taxon>
        <taxon>Pseudomonadati</taxon>
        <taxon>Pseudomonadota</taxon>
        <taxon>Alphaproteobacteria</taxon>
        <taxon>Hyphomicrobiales</taxon>
        <taxon>Alsobacteraceae</taxon>
        <taxon>Alsobacter</taxon>
    </lineage>
</organism>
<evidence type="ECO:0000313" key="2">
    <source>
        <dbReference type="EMBL" id="GGH24278.1"/>
    </source>
</evidence>
<proteinExistence type="predicted"/>
<protein>
    <submittedName>
        <fullName evidence="2">Uncharacterized protein</fullName>
    </submittedName>
</protein>
<dbReference type="AlphaFoldDB" id="A0A917I8X8"/>
<name>A0A917I8X8_9HYPH</name>